<dbReference type="Proteomes" id="UP000243052">
    <property type="component" value="Chromosome vii"/>
</dbReference>
<dbReference type="SUPFAM" id="SSF49785">
    <property type="entry name" value="Galactose-binding domain-like"/>
    <property type="match status" value="1"/>
</dbReference>
<dbReference type="EMBL" id="CP014247">
    <property type="protein sequence ID" value="AMD22355.1"/>
    <property type="molecule type" value="Genomic_DNA"/>
</dbReference>
<accession>A0A0X8HVW0</accession>
<organism evidence="4 5">
    <name type="scientific">Eremothecium sinecaudum</name>
    <dbReference type="NCBI Taxonomy" id="45286"/>
    <lineage>
        <taxon>Eukaryota</taxon>
        <taxon>Fungi</taxon>
        <taxon>Dikarya</taxon>
        <taxon>Ascomycota</taxon>
        <taxon>Saccharomycotina</taxon>
        <taxon>Saccharomycetes</taxon>
        <taxon>Saccharomycetales</taxon>
        <taxon>Saccharomycetaceae</taxon>
        <taxon>Eremothecium</taxon>
    </lineage>
</organism>
<evidence type="ECO:0000256" key="1">
    <source>
        <dbReference type="ARBA" id="ARBA00025788"/>
    </source>
</evidence>
<feature type="region of interest" description="Disordered" evidence="2">
    <location>
        <begin position="1"/>
        <end position="22"/>
    </location>
</feature>
<evidence type="ECO:0000259" key="3">
    <source>
        <dbReference type="PROSITE" id="PS51532"/>
    </source>
</evidence>
<dbReference type="AlphaFoldDB" id="A0A0X8HVW0"/>
<proteinExistence type="inferred from homology"/>
<dbReference type="PANTHER" id="PTHR12175">
    <property type="entry name" value="AD039 HT014 THIOREDOXIN FAMILY TRP26"/>
    <property type="match status" value="1"/>
</dbReference>
<dbReference type="Pfam" id="PF06201">
    <property type="entry name" value="PITH"/>
    <property type="match status" value="1"/>
</dbReference>
<reference evidence="4 5" key="1">
    <citation type="submission" date="2016-01" db="EMBL/GenBank/DDBJ databases">
        <title>Genome sequence of the yeast Holleya sinecauda.</title>
        <authorList>
            <person name="Dietrich F.S."/>
        </authorList>
    </citation>
    <scope>NUCLEOTIDE SEQUENCE [LARGE SCALE GENOMIC DNA]</scope>
    <source>
        <strain evidence="4 5">ATCC 58844</strain>
    </source>
</reference>
<evidence type="ECO:0000313" key="4">
    <source>
        <dbReference type="EMBL" id="AMD22355.1"/>
    </source>
</evidence>
<dbReference type="InterPro" id="IPR010400">
    <property type="entry name" value="PITH_dom"/>
</dbReference>
<evidence type="ECO:0000256" key="2">
    <source>
        <dbReference type="SAM" id="MobiDB-lite"/>
    </source>
</evidence>
<dbReference type="InterPro" id="IPR045099">
    <property type="entry name" value="PITH1-like"/>
</dbReference>
<dbReference type="PANTHER" id="PTHR12175:SF1">
    <property type="entry name" value="PITH DOMAIN-CONTAINING PROTEIN 1"/>
    <property type="match status" value="1"/>
</dbReference>
<dbReference type="InterPro" id="IPR008979">
    <property type="entry name" value="Galactose-bd-like_sf"/>
</dbReference>
<protein>
    <submittedName>
        <fullName evidence="4">HGR016Wp</fullName>
    </submittedName>
</protein>
<dbReference type="GO" id="GO:0005737">
    <property type="term" value="C:cytoplasm"/>
    <property type="evidence" value="ECO:0007669"/>
    <property type="project" value="UniProtKB-ARBA"/>
</dbReference>
<comment type="similarity">
    <text evidence="1">Belongs to the PITHD1 family.</text>
</comment>
<feature type="compositionally biased region" description="Basic and acidic residues" evidence="2">
    <location>
        <begin position="1"/>
        <end position="12"/>
    </location>
</feature>
<name>A0A0X8HVW0_9SACH</name>
<evidence type="ECO:0000313" key="5">
    <source>
        <dbReference type="Proteomes" id="UP000243052"/>
    </source>
</evidence>
<dbReference type="GO" id="GO:0005634">
    <property type="term" value="C:nucleus"/>
    <property type="evidence" value="ECO:0007669"/>
    <property type="project" value="TreeGrafter"/>
</dbReference>
<dbReference type="RefSeq" id="XP_017989351.1">
    <property type="nucleotide sequence ID" value="XM_018133862.1"/>
</dbReference>
<keyword evidence="5" id="KW-1185">Reference proteome</keyword>
<sequence length="242" mass="26954">MSHNHDCEQEHHNHSHTAPLPTNAKQSLYKSIDVSQVRCLNVVSKGTASSLNSGFIKSHAEKYNVSKYIESDADCQMLLLIPFTSSCKLFSIIFRAGNGGDLGYSCPKHIKIYKNLNKNLDFDTINDLKPDSEFEYPEGLGVHLTSSPDNAELEVKDDSTFVEHFLPRHVFQNCQSIAIFVSDNVSGDEDDLTQLCYLELRGESTGLIPNNTVPLMAVYEAAANPNDHAKVESETKIFHFGM</sequence>
<dbReference type="InterPro" id="IPR037047">
    <property type="entry name" value="PITH_dom_sf"/>
</dbReference>
<dbReference type="Gene3D" id="2.60.120.470">
    <property type="entry name" value="PITH domain"/>
    <property type="match status" value="1"/>
</dbReference>
<dbReference type="GeneID" id="28725704"/>
<dbReference type="PROSITE" id="PS51532">
    <property type="entry name" value="PITH"/>
    <property type="match status" value="1"/>
</dbReference>
<gene>
    <name evidence="4" type="ORF">AW171_hschr74389</name>
</gene>
<dbReference type="OrthoDB" id="2635at2759"/>
<feature type="domain" description="PITH" evidence="3">
    <location>
        <begin position="17"/>
        <end position="220"/>
    </location>
</feature>